<evidence type="ECO:0000313" key="7">
    <source>
        <dbReference type="EMBL" id="PON98517.1"/>
    </source>
</evidence>
<evidence type="ECO:0000313" key="8">
    <source>
        <dbReference type="Proteomes" id="UP000237000"/>
    </source>
</evidence>
<keyword evidence="5" id="KW-0472">Membrane</keyword>
<name>A0A2P5FL42_TREOI</name>
<accession>A0A2P5FL42</accession>
<dbReference type="STRING" id="63057.A0A2P5FL42"/>
<dbReference type="PANTHER" id="PTHR48006:SF81">
    <property type="entry name" value="PROTEIN KINASE DOMAIN-CONTAINING PROTEIN"/>
    <property type="match status" value="1"/>
</dbReference>
<dbReference type="InterPro" id="IPR001611">
    <property type="entry name" value="Leu-rich_rpt"/>
</dbReference>
<dbReference type="GO" id="GO:0016020">
    <property type="term" value="C:membrane"/>
    <property type="evidence" value="ECO:0007669"/>
    <property type="project" value="UniProtKB-SubCell"/>
</dbReference>
<evidence type="ECO:0000256" key="6">
    <source>
        <dbReference type="ARBA" id="ARBA00023180"/>
    </source>
</evidence>
<dbReference type="AlphaFoldDB" id="A0A2P5FL42"/>
<dbReference type="Gene3D" id="3.80.10.10">
    <property type="entry name" value="Ribonuclease Inhibitor"/>
    <property type="match status" value="1"/>
</dbReference>
<evidence type="ECO:0000256" key="2">
    <source>
        <dbReference type="ARBA" id="ARBA00022614"/>
    </source>
</evidence>
<keyword evidence="4" id="KW-0677">Repeat</keyword>
<keyword evidence="6" id="KW-0325">Glycoprotein</keyword>
<dbReference type="Pfam" id="PF13855">
    <property type="entry name" value="LRR_8"/>
    <property type="match status" value="1"/>
</dbReference>
<evidence type="ECO:0000256" key="5">
    <source>
        <dbReference type="ARBA" id="ARBA00023136"/>
    </source>
</evidence>
<dbReference type="SUPFAM" id="SSF52058">
    <property type="entry name" value="L domain-like"/>
    <property type="match status" value="1"/>
</dbReference>
<evidence type="ECO:0000256" key="3">
    <source>
        <dbReference type="ARBA" id="ARBA00022729"/>
    </source>
</evidence>
<keyword evidence="3" id="KW-0732">Signal</keyword>
<dbReference type="InterPro" id="IPR032675">
    <property type="entry name" value="LRR_dom_sf"/>
</dbReference>
<reference evidence="8" key="1">
    <citation type="submission" date="2016-06" db="EMBL/GenBank/DDBJ databases">
        <title>Parallel loss of symbiosis genes in relatives of nitrogen-fixing non-legume Parasponia.</title>
        <authorList>
            <person name="Van Velzen R."/>
            <person name="Holmer R."/>
            <person name="Bu F."/>
            <person name="Rutten L."/>
            <person name="Van Zeijl A."/>
            <person name="Liu W."/>
            <person name="Santuari L."/>
            <person name="Cao Q."/>
            <person name="Sharma T."/>
            <person name="Shen D."/>
            <person name="Roswanjaya Y."/>
            <person name="Wardhani T."/>
            <person name="Kalhor M.S."/>
            <person name="Jansen J."/>
            <person name="Van den Hoogen J."/>
            <person name="Gungor B."/>
            <person name="Hartog M."/>
            <person name="Hontelez J."/>
            <person name="Verver J."/>
            <person name="Yang W.-C."/>
            <person name="Schijlen E."/>
            <person name="Repin R."/>
            <person name="Schilthuizen M."/>
            <person name="Schranz E."/>
            <person name="Heidstra R."/>
            <person name="Miyata K."/>
            <person name="Fedorova E."/>
            <person name="Kohlen W."/>
            <person name="Bisseling T."/>
            <person name="Smit S."/>
            <person name="Geurts R."/>
        </authorList>
    </citation>
    <scope>NUCLEOTIDE SEQUENCE [LARGE SCALE GENOMIC DNA]</scope>
    <source>
        <strain evidence="8">cv. RG33-2</strain>
    </source>
</reference>
<evidence type="ECO:0000256" key="4">
    <source>
        <dbReference type="ARBA" id="ARBA00022737"/>
    </source>
</evidence>
<dbReference type="OrthoDB" id="1740691at2759"/>
<dbReference type="FunFam" id="3.80.10.10:FF:000041">
    <property type="entry name" value="LRR receptor-like serine/threonine-protein kinase ERECTA"/>
    <property type="match status" value="1"/>
</dbReference>
<sequence>MIGNNRVIQASGLSGPIPSGIALLEKLTDLRISDLNGSESTFPLLDNMNKMKTLILRNCNINGTIPDYLGNMTILKILDLSFNKLSGKIPSNLAGLSKVDYIFLTGNKLSGTVPDWLLKEGENIDISYNNFTVENSGALSCQQRSVNLFGSSSESNNS</sequence>
<dbReference type="EMBL" id="JXTC01000024">
    <property type="protein sequence ID" value="PON98517.1"/>
    <property type="molecule type" value="Genomic_DNA"/>
</dbReference>
<protein>
    <submittedName>
        <fullName evidence="7">LRR domain containing protein</fullName>
    </submittedName>
</protein>
<dbReference type="Proteomes" id="UP000237000">
    <property type="component" value="Unassembled WGS sequence"/>
</dbReference>
<organism evidence="7 8">
    <name type="scientific">Trema orientale</name>
    <name type="common">Charcoal tree</name>
    <name type="synonym">Celtis orientalis</name>
    <dbReference type="NCBI Taxonomy" id="63057"/>
    <lineage>
        <taxon>Eukaryota</taxon>
        <taxon>Viridiplantae</taxon>
        <taxon>Streptophyta</taxon>
        <taxon>Embryophyta</taxon>
        <taxon>Tracheophyta</taxon>
        <taxon>Spermatophyta</taxon>
        <taxon>Magnoliopsida</taxon>
        <taxon>eudicotyledons</taxon>
        <taxon>Gunneridae</taxon>
        <taxon>Pentapetalae</taxon>
        <taxon>rosids</taxon>
        <taxon>fabids</taxon>
        <taxon>Rosales</taxon>
        <taxon>Cannabaceae</taxon>
        <taxon>Trema</taxon>
    </lineage>
</organism>
<comment type="caution">
    <text evidence="7">The sequence shown here is derived from an EMBL/GenBank/DDBJ whole genome shotgun (WGS) entry which is preliminary data.</text>
</comment>
<keyword evidence="2" id="KW-0433">Leucine-rich repeat</keyword>
<keyword evidence="8" id="KW-1185">Reference proteome</keyword>
<gene>
    <name evidence="7" type="ORF">TorRG33x02_057510</name>
</gene>
<comment type="subcellular location">
    <subcellularLocation>
        <location evidence="1">Membrane</location>
        <topology evidence="1">Single-pass type I membrane protein</topology>
    </subcellularLocation>
</comment>
<dbReference type="InParanoid" id="A0A2P5FL42"/>
<dbReference type="InterPro" id="IPR051824">
    <property type="entry name" value="LRR_Rcpt-Like_S/T_Kinase"/>
</dbReference>
<proteinExistence type="predicted"/>
<evidence type="ECO:0000256" key="1">
    <source>
        <dbReference type="ARBA" id="ARBA00004479"/>
    </source>
</evidence>
<dbReference type="PANTHER" id="PTHR48006">
    <property type="entry name" value="LEUCINE-RICH REPEAT-CONTAINING PROTEIN DDB_G0281931-RELATED"/>
    <property type="match status" value="1"/>
</dbReference>